<dbReference type="AlphaFoldDB" id="A0A6A6RFU3"/>
<evidence type="ECO:0000313" key="3">
    <source>
        <dbReference type="Proteomes" id="UP000799753"/>
    </source>
</evidence>
<evidence type="ECO:0000259" key="1">
    <source>
        <dbReference type="Pfam" id="PF13013"/>
    </source>
</evidence>
<organism evidence="2 3">
    <name type="scientific">Massarina eburnea CBS 473.64</name>
    <dbReference type="NCBI Taxonomy" id="1395130"/>
    <lineage>
        <taxon>Eukaryota</taxon>
        <taxon>Fungi</taxon>
        <taxon>Dikarya</taxon>
        <taxon>Ascomycota</taxon>
        <taxon>Pezizomycotina</taxon>
        <taxon>Dothideomycetes</taxon>
        <taxon>Pleosporomycetidae</taxon>
        <taxon>Pleosporales</taxon>
        <taxon>Massarineae</taxon>
        <taxon>Massarinaceae</taxon>
        <taxon>Massarina</taxon>
    </lineage>
</organism>
<feature type="domain" description="F-box" evidence="1">
    <location>
        <begin position="3"/>
        <end position="132"/>
    </location>
</feature>
<dbReference type="EMBL" id="MU006878">
    <property type="protein sequence ID" value="KAF2634062.1"/>
    <property type="molecule type" value="Genomic_DNA"/>
</dbReference>
<accession>A0A6A6RFU3</accession>
<reference evidence="2" key="1">
    <citation type="journal article" date="2020" name="Stud. Mycol.">
        <title>101 Dothideomycetes genomes: a test case for predicting lifestyles and emergence of pathogens.</title>
        <authorList>
            <person name="Haridas S."/>
            <person name="Albert R."/>
            <person name="Binder M."/>
            <person name="Bloem J."/>
            <person name="Labutti K."/>
            <person name="Salamov A."/>
            <person name="Andreopoulos B."/>
            <person name="Baker S."/>
            <person name="Barry K."/>
            <person name="Bills G."/>
            <person name="Bluhm B."/>
            <person name="Cannon C."/>
            <person name="Castanera R."/>
            <person name="Culley D."/>
            <person name="Daum C."/>
            <person name="Ezra D."/>
            <person name="Gonzalez J."/>
            <person name="Henrissat B."/>
            <person name="Kuo A."/>
            <person name="Liang C."/>
            <person name="Lipzen A."/>
            <person name="Lutzoni F."/>
            <person name="Magnuson J."/>
            <person name="Mondo S."/>
            <person name="Nolan M."/>
            <person name="Ohm R."/>
            <person name="Pangilinan J."/>
            <person name="Park H.-J."/>
            <person name="Ramirez L."/>
            <person name="Alfaro M."/>
            <person name="Sun H."/>
            <person name="Tritt A."/>
            <person name="Yoshinaga Y."/>
            <person name="Zwiers L.-H."/>
            <person name="Turgeon B."/>
            <person name="Goodwin S."/>
            <person name="Spatafora J."/>
            <person name="Crous P."/>
            <person name="Grigoriev I."/>
        </authorList>
    </citation>
    <scope>NUCLEOTIDE SEQUENCE</scope>
    <source>
        <strain evidence="2">CBS 473.64</strain>
    </source>
</reference>
<dbReference type="OrthoDB" id="3801080at2759"/>
<dbReference type="Proteomes" id="UP000799753">
    <property type="component" value="Unassembled WGS sequence"/>
</dbReference>
<protein>
    <recommendedName>
        <fullName evidence="1">F-box domain-containing protein</fullName>
    </recommendedName>
</protein>
<sequence length="232" mass="26413">MPKPEDPPSQPFRFLDLPSELRNHIYGFCNEAGTVVAGCSPNAPPATTGQFHNLCLVNSQVQEEFSPIYHTVQHVQLSMREVELYVRTFFLQTETICGRLFLFISPTHHPLKDDIDVLPLLRACAKNPDLDVTVRSDFVCITTVCLQALVVGLGNNPATKLARWLPDKVKFAKLKMKRRELDSLEIGLEEGCKHGFEMTYVLNQWGRSSTRYWCNQLGIYGNWDNVVIRFLT</sequence>
<proteinExistence type="predicted"/>
<dbReference type="InterPro" id="IPR001810">
    <property type="entry name" value="F-box_dom"/>
</dbReference>
<evidence type="ECO:0000313" key="2">
    <source>
        <dbReference type="EMBL" id="KAF2634062.1"/>
    </source>
</evidence>
<name>A0A6A6RFU3_9PLEO</name>
<keyword evidence="3" id="KW-1185">Reference proteome</keyword>
<gene>
    <name evidence="2" type="ORF">P280DRAFT_37477</name>
</gene>
<dbReference type="Pfam" id="PF13013">
    <property type="entry name" value="F-box-like_2"/>
    <property type="match status" value="1"/>
</dbReference>